<dbReference type="PANTHER" id="PTHR46601:SF1">
    <property type="entry name" value="ADF-H DOMAIN-CONTAINING PROTEIN"/>
    <property type="match status" value="1"/>
</dbReference>
<comment type="caution">
    <text evidence="1">The sequence shown here is derived from an EMBL/GenBank/DDBJ whole genome shotgun (WGS) entry which is preliminary data.</text>
</comment>
<evidence type="ECO:0000313" key="1">
    <source>
        <dbReference type="EMBL" id="CAB4029046.1"/>
    </source>
</evidence>
<dbReference type="AlphaFoldDB" id="A0A6S7JAD2"/>
<proteinExistence type="predicted"/>
<dbReference type="EMBL" id="CACRXK020015902">
    <property type="protein sequence ID" value="CAB4029046.1"/>
    <property type="molecule type" value="Genomic_DNA"/>
</dbReference>
<sequence length="450" mass="50475">MASKLEPCSIGILLGSTEDCHKTTYARKVGTNKLAALPADDVELIVRRSGLKAENDSVICFHHEMVYLRKYEFLQKSCCDPFEMHPTTARKKSLRIIDIANADKINKLVVKDIKPGQKLCPKCSSHLGSIDESCIEEDEEYKPEVEDELHNLAATFSSLGCTPVKTKFAQRDRAVYAKRKVKEAQTAITDEVARSLNVDSNELQTCQKCTDLDAIIEGIKEKCSTSNMEATLKLITLAPPSWTIEKTANEFATTGNHILNAKELFSWAKANISGIEMLFVSTEEIEKCEMVLESRLNDAKNIAGTRSHHSFVPVNSDSLQIRRISADVDGTSVKVTSSSQAQTSQSFTHGQCLAAVYDKAWYLGVVEDISHENEDVLVNFMRSRNPGTTIHSFVWPSTRDECWIPFEHVLCTVQEPLQITKGRIKQYKLNSPAIEMIEDSFNKFLDCYYN</sequence>
<dbReference type="PANTHER" id="PTHR46601">
    <property type="entry name" value="ULP_PROTEASE DOMAIN-CONTAINING PROTEIN"/>
    <property type="match status" value="1"/>
</dbReference>
<dbReference type="Proteomes" id="UP001152795">
    <property type="component" value="Unassembled WGS sequence"/>
</dbReference>
<keyword evidence="2" id="KW-1185">Reference proteome</keyword>
<gene>
    <name evidence="1" type="ORF">PACLA_8A029882</name>
</gene>
<organism evidence="1 2">
    <name type="scientific">Paramuricea clavata</name>
    <name type="common">Red gorgonian</name>
    <name type="synonym">Violescent sea-whip</name>
    <dbReference type="NCBI Taxonomy" id="317549"/>
    <lineage>
        <taxon>Eukaryota</taxon>
        <taxon>Metazoa</taxon>
        <taxon>Cnidaria</taxon>
        <taxon>Anthozoa</taxon>
        <taxon>Octocorallia</taxon>
        <taxon>Malacalcyonacea</taxon>
        <taxon>Plexauridae</taxon>
        <taxon>Paramuricea</taxon>
    </lineage>
</organism>
<dbReference type="OrthoDB" id="10230918at2759"/>
<evidence type="ECO:0000313" key="2">
    <source>
        <dbReference type="Proteomes" id="UP001152795"/>
    </source>
</evidence>
<reference evidence="1" key="1">
    <citation type="submission" date="2020-04" db="EMBL/GenBank/DDBJ databases">
        <authorList>
            <person name="Alioto T."/>
            <person name="Alioto T."/>
            <person name="Gomez Garrido J."/>
        </authorList>
    </citation>
    <scope>NUCLEOTIDE SEQUENCE</scope>
    <source>
        <strain evidence="1">A484AB</strain>
    </source>
</reference>
<accession>A0A6S7JAD2</accession>
<protein>
    <submittedName>
        <fullName evidence="1">ARL14 effector</fullName>
    </submittedName>
</protein>
<name>A0A6S7JAD2_PARCT</name>